<dbReference type="PANTHER" id="PTHR42760">
    <property type="entry name" value="SHORT-CHAIN DEHYDROGENASES/REDUCTASES FAMILY MEMBER"/>
    <property type="match status" value="1"/>
</dbReference>
<sequence length="262" mass="27006">MPTHVSTPQDLHGKRAVVTGGTRGIGRAIVERLREAGATVVAVARTASDDHPADELVVADIATPQGVATAAAEVVTRWGGADIVVHNAGGSGQHDGPTATLTDDDWLSTFNQNFFGAVRLDRLLVPGMVDRGSGVIVHVTSIQRHSPLPTTVPYAAAKAVLANYSKALSNELAPSGIRVIAVSPGYVETESAHAMAATLAELNGVDLPAARRAIMDSIGGIPLGAPGRPRDVAELVGFLVSDRAAYITGAEYVIDGGSLRTA</sequence>
<evidence type="ECO:0000256" key="2">
    <source>
        <dbReference type="ARBA" id="ARBA00023002"/>
    </source>
</evidence>
<comment type="similarity">
    <text evidence="1">Belongs to the short-chain dehydrogenases/reductases (SDR) family.</text>
</comment>
<keyword evidence="2" id="KW-0560">Oxidoreductase</keyword>
<dbReference type="InterPro" id="IPR002347">
    <property type="entry name" value="SDR_fam"/>
</dbReference>
<dbReference type="EMBL" id="LGTW01000028">
    <property type="protein sequence ID" value="KWX20371.1"/>
    <property type="molecule type" value="Genomic_DNA"/>
</dbReference>
<dbReference type="PRINTS" id="PR00081">
    <property type="entry name" value="GDHRDH"/>
</dbReference>
<name>A0A132PDF1_9MYCO</name>
<dbReference type="RefSeq" id="WP_067857220.1">
    <property type="nucleotide sequence ID" value="NZ_LGTW01000028.1"/>
</dbReference>
<proteinExistence type="inferred from homology"/>
<dbReference type="Gene3D" id="3.40.50.720">
    <property type="entry name" value="NAD(P)-binding Rossmann-like Domain"/>
    <property type="match status" value="1"/>
</dbReference>
<protein>
    <submittedName>
        <fullName evidence="3">Short-chain dehydrogenase</fullName>
    </submittedName>
</protein>
<gene>
    <name evidence="3" type="ORF">AFM11_30955</name>
</gene>
<dbReference type="SUPFAM" id="SSF51735">
    <property type="entry name" value="NAD(P)-binding Rossmann-fold domains"/>
    <property type="match status" value="1"/>
</dbReference>
<dbReference type="Pfam" id="PF13561">
    <property type="entry name" value="adh_short_C2"/>
    <property type="match status" value="1"/>
</dbReference>
<accession>A0A132PDF1</accession>
<dbReference type="PANTHER" id="PTHR42760:SF133">
    <property type="entry name" value="3-OXOACYL-[ACYL-CARRIER-PROTEIN] REDUCTASE"/>
    <property type="match status" value="1"/>
</dbReference>
<dbReference type="AlphaFoldDB" id="A0A132PDF1"/>
<dbReference type="FunFam" id="3.40.50.720:FF:000084">
    <property type="entry name" value="Short-chain dehydrogenase reductase"/>
    <property type="match status" value="1"/>
</dbReference>
<dbReference type="Proteomes" id="UP000070612">
    <property type="component" value="Unassembled WGS sequence"/>
</dbReference>
<evidence type="ECO:0000313" key="4">
    <source>
        <dbReference type="Proteomes" id="UP000070612"/>
    </source>
</evidence>
<evidence type="ECO:0000313" key="3">
    <source>
        <dbReference type="EMBL" id="KWX20371.1"/>
    </source>
</evidence>
<dbReference type="InterPro" id="IPR036291">
    <property type="entry name" value="NAD(P)-bd_dom_sf"/>
</dbReference>
<evidence type="ECO:0000256" key="1">
    <source>
        <dbReference type="ARBA" id="ARBA00006484"/>
    </source>
</evidence>
<dbReference type="STRING" id="59750.AWC31_26675"/>
<dbReference type="PATRIC" id="fig|59750.3.peg.4093"/>
<comment type="caution">
    <text evidence="3">The sequence shown here is derived from an EMBL/GenBank/DDBJ whole genome shotgun (WGS) entry which is preliminary data.</text>
</comment>
<dbReference type="GO" id="GO:0016616">
    <property type="term" value="F:oxidoreductase activity, acting on the CH-OH group of donors, NAD or NADP as acceptor"/>
    <property type="evidence" value="ECO:0007669"/>
    <property type="project" value="TreeGrafter"/>
</dbReference>
<organism evidence="3 4">
    <name type="scientific">Mycolicibacterium wolinskyi</name>
    <dbReference type="NCBI Taxonomy" id="59750"/>
    <lineage>
        <taxon>Bacteria</taxon>
        <taxon>Bacillati</taxon>
        <taxon>Actinomycetota</taxon>
        <taxon>Actinomycetes</taxon>
        <taxon>Mycobacteriales</taxon>
        <taxon>Mycobacteriaceae</taxon>
        <taxon>Mycolicibacterium</taxon>
    </lineage>
</organism>
<dbReference type="PRINTS" id="PR00080">
    <property type="entry name" value="SDRFAMILY"/>
</dbReference>
<reference evidence="3 4" key="1">
    <citation type="submission" date="2015-07" db="EMBL/GenBank/DDBJ databases">
        <title>A draft genome sequence of Mycobacterium wolinskyi.</title>
        <authorList>
            <person name="de Man T.J."/>
            <person name="Perry K.A."/>
            <person name="Coulliette A.D."/>
            <person name="Jensen B."/>
            <person name="Toney N.C."/>
            <person name="Limbago B.M."/>
            <person name="Noble-Wang J."/>
        </authorList>
    </citation>
    <scope>NUCLEOTIDE SEQUENCE [LARGE SCALE GENOMIC DNA]</scope>
    <source>
        <strain evidence="3 4">CDC_01</strain>
    </source>
</reference>
<keyword evidence="4" id="KW-1185">Reference proteome</keyword>
<dbReference type="NCBIfam" id="NF005095">
    <property type="entry name" value="PRK06523.1"/>
    <property type="match status" value="1"/>
</dbReference>